<dbReference type="PANTHER" id="PTHR33463:SF105">
    <property type="entry name" value="AND NB-ARC DOMAIN DISEASE RESISTANCE PROTEIN, PUTATIVE-RELATED"/>
    <property type="match status" value="1"/>
</dbReference>
<reference evidence="3" key="1">
    <citation type="journal article" date="2019" name="Toxins">
        <title>Detection of Abrin-Like and Prepropulchellin-Like Toxin Genes and Transcripts Using Whole Genome Sequencing and Full-Length Transcript Sequencing of Abrus precatorius.</title>
        <authorList>
            <person name="Hovde B.T."/>
            <person name="Daligault H.E."/>
            <person name="Hanschen E.R."/>
            <person name="Kunde Y.A."/>
            <person name="Johnson M.B."/>
            <person name="Starkenburg S.R."/>
            <person name="Johnson S.L."/>
        </authorList>
    </citation>
    <scope>NUCLEOTIDE SEQUENCE [LARGE SCALE GENOMIC DNA]</scope>
</reference>
<dbReference type="KEGG" id="aprc:113858212"/>
<name>A0A8B8KT84_ABRPR</name>
<dbReference type="PANTHER" id="PTHR33463">
    <property type="entry name" value="NB-ARC DOMAIN-CONTAINING PROTEIN-RELATED"/>
    <property type="match status" value="1"/>
</dbReference>
<evidence type="ECO:0000313" key="4">
    <source>
        <dbReference type="RefSeq" id="XP_027346538.1"/>
    </source>
</evidence>
<feature type="domain" description="Disease resistance protein At4g27190-like leucine-rich repeats" evidence="2">
    <location>
        <begin position="226"/>
        <end position="318"/>
    </location>
</feature>
<dbReference type="InterPro" id="IPR050905">
    <property type="entry name" value="Plant_NBS-LRR"/>
</dbReference>
<evidence type="ECO:0000259" key="2">
    <source>
        <dbReference type="Pfam" id="PF23247"/>
    </source>
</evidence>
<dbReference type="RefSeq" id="XP_027346538.1">
    <property type="nucleotide sequence ID" value="XM_027490737.1"/>
</dbReference>
<dbReference type="OrthoDB" id="1459972at2759"/>
<dbReference type="SUPFAM" id="SSF52047">
    <property type="entry name" value="RNI-like"/>
    <property type="match status" value="2"/>
</dbReference>
<dbReference type="Pfam" id="PF23247">
    <property type="entry name" value="LRR_RPS2"/>
    <property type="match status" value="4"/>
</dbReference>
<evidence type="ECO:0000256" key="1">
    <source>
        <dbReference type="ARBA" id="ARBA00022821"/>
    </source>
</evidence>
<dbReference type="InterPro" id="IPR057135">
    <property type="entry name" value="At4g27190-like_LRR"/>
</dbReference>
<feature type="domain" description="Disease resistance protein At4g27190-like leucine-rich repeats" evidence="2">
    <location>
        <begin position="7"/>
        <end position="50"/>
    </location>
</feature>
<keyword evidence="3" id="KW-1185">Reference proteome</keyword>
<gene>
    <name evidence="4" type="primary">LOC113858212</name>
</gene>
<feature type="domain" description="Disease resistance protein At4g27190-like leucine-rich repeats" evidence="2">
    <location>
        <begin position="336"/>
        <end position="412"/>
    </location>
</feature>
<dbReference type="AlphaFoldDB" id="A0A8B8KT84"/>
<dbReference type="InterPro" id="IPR032675">
    <property type="entry name" value="LRR_dom_sf"/>
</dbReference>
<protein>
    <submittedName>
        <fullName evidence="4">Uncharacterized protein LOC113858212</fullName>
    </submittedName>
</protein>
<accession>A0A8B8KT84</accession>
<organism evidence="3 4">
    <name type="scientific">Abrus precatorius</name>
    <name type="common">Indian licorice</name>
    <name type="synonym">Glycine abrus</name>
    <dbReference type="NCBI Taxonomy" id="3816"/>
    <lineage>
        <taxon>Eukaryota</taxon>
        <taxon>Viridiplantae</taxon>
        <taxon>Streptophyta</taxon>
        <taxon>Embryophyta</taxon>
        <taxon>Tracheophyta</taxon>
        <taxon>Spermatophyta</taxon>
        <taxon>Magnoliopsida</taxon>
        <taxon>eudicotyledons</taxon>
        <taxon>Gunneridae</taxon>
        <taxon>Pentapetalae</taxon>
        <taxon>rosids</taxon>
        <taxon>fabids</taxon>
        <taxon>Fabales</taxon>
        <taxon>Fabaceae</taxon>
        <taxon>Papilionoideae</taxon>
        <taxon>50 kb inversion clade</taxon>
        <taxon>NPAAA clade</taxon>
        <taxon>indigoferoid/millettioid clade</taxon>
        <taxon>Abreae</taxon>
        <taxon>Abrus</taxon>
    </lineage>
</organism>
<keyword evidence="1" id="KW-0611">Plant defense</keyword>
<dbReference type="Gene3D" id="3.80.10.10">
    <property type="entry name" value="Ribonuclease Inhibitor"/>
    <property type="match status" value="1"/>
</dbReference>
<sequence length="546" mass="62451">MTHANRSTGPFRLHNLKQLKIASCPMLRSLFTPFTAKTLTSLQYLTIEECHGLKFIVTEEAVQENNREEMIMKANEGNCDVLFPKLEVLRVEKCDLLEYLFPVYYARGLVELKIMFVCEAPQIKYIFGESQHRKNSSNKNKSQIQIQLPALTELCLRGLSRIISICPERFYVSCLSLRRFSLDSLGLPNMLTRNLISSKASQWGSTSNQVSLEEVEYGQTIEDSGKLSLCNCEIEAIFQIEGPSINRDQDPLTLSLSYLDLHNLPELKHIWKGPLQLLNLENLIELSVVECQKLQHIFSSSVLRSLPHLMSFTIKKCDQLMQIIEDKGDTNFLSHHCQRVCFPRLEILDIQQCNDLKCLLSISSSHEFPQLQYLFIENCSLLEKVFGEECEIEQEQTLSLPTLECLRLRKLSTSIPVVLNGYDPSPVVILDSEATNSSPIAPSIDLESSVSLPLVHHRIPTEVDPLDSSMGQWDITPTEYAAFRDIGPIKKRHVPLLEQAISSYPSLWSWREKFMRPKMREFGYTILGDMLEFLTLTRWGDLTETK</sequence>
<evidence type="ECO:0000313" key="3">
    <source>
        <dbReference type="Proteomes" id="UP000694853"/>
    </source>
</evidence>
<dbReference type="Proteomes" id="UP000694853">
    <property type="component" value="Unplaced"/>
</dbReference>
<feature type="domain" description="Disease resistance protein At4g27190-like leucine-rich repeats" evidence="2">
    <location>
        <begin position="63"/>
        <end position="169"/>
    </location>
</feature>
<dbReference type="GeneID" id="113858212"/>
<proteinExistence type="predicted"/>
<reference evidence="4" key="2">
    <citation type="submission" date="2025-08" db="UniProtKB">
        <authorList>
            <consortium name="RefSeq"/>
        </authorList>
    </citation>
    <scope>IDENTIFICATION</scope>
    <source>
        <tissue evidence="4">Young leaves</tissue>
    </source>
</reference>